<sequence length="145" mass="15135">MYRLSTLCVVPRSIDEPIGQEPSQRRFHQVPLALIWVLVNDVVGYSSADSGRRDSGALAACPRPGLVSLANGLDGGGVNCCFGDVAEPLVGERGAPGSPGTAVVSMVSTVMVVRRSALRGWGVISMSVVMSGSRWASEPLPVSVI</sequence>
<reference evidence="1" key="1">
    <citation type="submission" date="2021-10" db="EMBL/GenBank/DDBJ databases">
        <authorList>
            <person name="Piombo E."/>
        </authorList>
    </citation>
    <scope>NUCLEOTIDE SEQUENCE</scope>
</reference>
<name>A0A9N9YWX8_9HYPO</name>
<feature type="non-terminal residue" evidence="1">
    <location>
        <position position="145"/>
    </location>
</feature>
<dbReference type="AlphaFoldDB" id="A0A9N9YWX8"/>
<protein>
    <submittedName>
        <fullName evidence="1">Uncharacterized protein</fullName>
    </submittedName>
</protein>
<keyword evidence="2" id="KW-1185">Reference proteome</keyword>
<dbReference type="Proteomes" id="UP000696573">
    <property type="component" value="Unassembled WGS sequence"/>
</dbReference>
<evidence type="ECO:0000313" key="2">
    <source>
        <dbReference type="Proteomes" id="UP000696573"/>
    </source>
</evidence>
<gene>
    <name evidence="1" type="ORF">CRHIZ90672A_00004708</name>
</gene>
<dbReference type="EMBL" id="CABFNQ020000768">
    <property type="protein sequence ID" value="CAH0042576.1"/>
    <property type="molecule type" value="Genomic_DNA"/>
</dbReference>
<organism evidence="1 2">
    <name type="scientific">Clonostachys rhizophaga</name>
    <dbReference type="NCBI Taxonomy" id="160324"/>
    <lineage>
        <taxon>Eukaryota</taxon>
        <taxon>Fungi</taxon>
        <taxon>Dikarya</taxon>
        <taxon>Ascomycota</taxon>
        <taxon>Pezizomycotina</taxon>
        <taxon>Sordariomycetes</taxon>
        <taxon>Hypocreomycetidae</taxon>
        <taxon>Hypocreales</taxon>
        <taxon>Bionectriaceae</taxon>
        <taxon>Clonostachys</taxon>
    </lineage>
</organism>
<accession>A0A9N9YWX8</accession>
<proteinExistence type="predicted"/>
<evidence type="ECO:0000313" key="1">
    <source>
        <dbReference type="EMBL" id="CAH0042576.1"/>
    </source>
</evidence>
<comment type="caution">
    <text evidence="1">The sequence shown here is derived from an EMBL/GenBank/DDBJ whole genome shotgun (WGS) entry which is preliminary data.</text>
</comment>